<dbReference type="RefSeq" id="WP_007692112.1">
    <property type="nucleotide sequence ID" value="NZ_AJRK01000452.1"/>
</dbReference>
<dbReference type="OrthoDB" id="209607at2157"/>
<protein>
    <submittedName>
        <fullName evidence="1">Uncharacterized protein</fullName>
    </submittedName>
</protein>
<accession>M0M034</accession>
<proteinExistence type="predicted"/>
<dbReference type="Proteomes" id="UP000011566">
    <property type="component" value="Unassembled WGS sequence"/>
</dbReference>
<reference evidence="1 2" key="1">
    <citation type="journal article" date="2014" name="PLoS Genet.">
        <title>Phylogenetically driven sequencing of extremely halophilic archaea reveals strategies for static and dynamic osmo-response.</title>
        <authorList>
            <person name="Becker E.A."/>
            <person name="Seitzer P.M."/>
            <person name="Tritt A."/>
            <person name="Larsen D."/>
            <person name="Krusor M."/>
            <person name="Yao A.I."/>
            <person name="Wu D."/>
            <person name="Madern D."/>
            <person name="Eisen J.A."/>
            <person name="Darling A.E."/>
            <person name="Facciotti M.T."/>
        </authorList>
    </citation>
    <scope>NUCLEOTIDE SEQUENCE [LARGE SCALE GENOMIC DNA]</scope>
    <source>
        <strain evidence="1 2">100A6</strain>
    </source>
</reference>
<evidence type="ECO:0000313" key="2">
    <source>
        <dbReference type="Proteomes" id="UP000011566"/>
    </source>
</evidence>
<name>M0M034_9EURY</name>
<sequence length="63" mass="7345">MKPCPLCEEPLPDGRPRHRVVLEVEDTTRSSNQITADETQIRRYCVDQQVCLDCWDDLETRLA</sequence>
<dbReference type="EMBL" id="AOMB01000020">
    <property type="protein sequence ID" value="EMA39172.1"/>
    <property type="molecule type" value="Genomic_DNA"/>
</dbReference>
<organism evidence="1 2">
    <name type="scientific">Halococcus hamelinensis 100A6</name>
    <dbReference type="NCBI Taxonomy" id="1132509"/>
    <lineage>
        <taxon>Archaea</taxon>
        <taxon>Methanobacteriati</taxon>
        <taxon>Methanobacteriota</taxon>
        <taxon>Stenosarchaea group</taxon>
        <taxon>Halobacteria</taxon>
        <taxon>Halobacteriales</taxon>
        <taxon>Halococcaceae</taxon>
        <taxon>Halococcus</taxon>
    </lineage>
</organism>
<keyword evidence="2" id="KW-1185">Reference proteome</keyword>
<dbReference type="AlphaFoldDB" id="M0M034"/>
<gene>
    <name evidence="1" type="ORF">C447_06638</name>
</gene>
<evidence type="ECO:0000313" key="1">
    <source>
        <dbReference type="EMBL" id="EMA39172.1"/>
    </source>
</evidence>
<comment type="caution">
    <text evidence="1">The sequence shown here is derived from an EMBL/GenBank/DDBJ whole genome shotgun (WGS) entry which is preliminary data.</text>
</comment>